<organism evidence="2 3">
    <name type="scientific">Pleurodeles waltl</name>
    <name type="common">Iberian ribbed newt</name>
    <dbReference type="NCBI Taxonomy" id="8319"/>
    <lineage>
        <taxon>Eukaryota</taxon>
        <taxon>Metazoa</taxon>
        <taxon>Chordata</taxon>
        <taxon>Craniata</taxon>
        <taxon>Vertebrata</taxon>
        <taxon>Euteleostomi</taxon>
        <taxon>Amphibia</taxon>
        <taxon>Batrachia</taxon>
        <taxon>Caudata</taxon>
        <taxon>Salamandroidea</taxon>
        <taxon>Salamandridae</taxon>
        <taxon>Pleurodelinae</taxon>
        <taxon>Pleurodeles</taxon>
    </lineage>
</organism>
<feature type="region of interest" description="Disordered" evidence="1">
    <location>
        <begin position="1"/>
        <end position="54"/>
    </location>
</feature>
<dbReference type="EMBL" id="JANPWB010000016">
    <property type="protein sequence ID" value="KAJ1080571.1"/>
    <property type="molecule type" value="Genomic_DNA"/>
</dbReference>
<keyword evidence="3" id="KW-1185">Reference proteome</keyword>
<dbReference type="Proteomes" id="UP001066276">
    <property type="component" value="Chromosome 12"/>
</dbReference>
<proteinExistence type="predicted"/>
<accession>A0AAV7KMT3</accession>
<comment type="caution">
    <text evidence="2">The sequence shown here is derived from an EMBL/GenBank/DDBJ whole genome shotgun (WGS) entry which is preliminary data.</text>
</comment>
<protein>
    <submittedName>
        <fullName evidence="2">Uncharacterized protein</fullName>
    </submittedName>
</protein>
<reference evidence="2" key="1">
    <citation type="journal article" date="2022" name="bioRxiv">
        <title>Sequencing and chromosome-scale assembly of the giantPleurodeles waltlgenome.</title>
        <authorList>
            <person name="Brown T."/>
            <person name="Elewa A."/>
            <person name="Iarovenko S."/>
            <person name="Subramanian E."/>
            <person name="Araus A.J."/>
            <person name="Petzold A."/>
            <person name="Susuki M."/>
            <person name="Suzuki K.-i.T."/>
            <person name="Hayashi T."/>
            <person name="Toyoda A."/>
            <person name="Oliveira C."/>
            <person name="Osipova E."/>
            <person name="Leigh N.D."/>
            <person name="Simon A."/>
            <person name="Yun M.H."/>
        </authorList>
    </citation>
    <scope>NUCLEOTIDE SEQUENCE</scope>
    <source>
        <strain evidence="2">20211129_DDA</strain>
        <tissue evidence="2">Liver</tissue>
    </source>
</reference>
<evidence type="ECO:0000256" key="1">
    <source>
        <dbReference type="SAM" id="MobiDB-lite"/>
    </source>
</evidence>
<dbReference type="AlphaFoldDB" id="A0AAV7KMT3"/>
<evidence type="ECO:0000313" key="3">
    <source>
        <dbReference type="Proteomes" id="UP001066276"/>
    </source>
</evidence>
<evidence type="ECO:0000313" key="2">
    <source>
        <dbReference type="EMBL" id="KAJ1080571.1"/>
    </source>
</evidence>
<sequence length="91" mass="9825">MPFCRASRARCPGAHGSVSVDGGEAAPAQARRGTGPGRSEQQETPFLPDQTNTSCWGTEAEHHCQMLLTQKESAQELMTSTAWAGEYSTRK</sequence>
<name>A0AAV7KMT3_PLEWA</name>
<gene>
    <name evidence="2" type="ORF">NDU88_000766</name>
</gene>